<gene>
    <name evidence="13" type="ORF">BIW11_12399</name>
</gene>
<dbReference type="PRINTS" id="PR00669">
    <property type="entry name" value="INHIBINA"/>
</dbReference>
<keyword evidence="14" id="KW-1185">Reference proteome</keyword>
<dbReference type="AlphaFoldDB" id="A0A1V9X6T6"/>
<evidence type="ECO:0000256" key="10">
    <source>
        <dbReference type="SAM" id="MobiDB-lite"/>
    </source>
</evidence>
<evidence type="ECO:0000256" key="1">
    <source>
        <dbReference type="ARBA" id="ARBA00004613"/>
    </source>
</evidence>
<protein>
    <submittedName>
        <fullName evidence="13">Bone morphogenetic protein 7-like</fullName>
    </submittedName>
</protein>
<dbReference type="InterPro" id="IPR001111">
    <property type="entry name" value="TGF-b_propeptide"/>
</dbReference>
<evidence type="ECO:0000256" key="7">
    <source>
        <dbReference type="ARBA" id="ARBA00023157"/>
    </source>
</evidence>
<dbReference type="Proteomes" id="UP000192247">
    <property type="component" value="Unassembled WGS sequence"/>
</dbReference>
<dbReference type="InterPro" id="IPR015615">
    <property type="entry name" value="TGF-beta-rel"/>
</dbReference>
<dbReference type="SUPFAM" id="SSF57501">
    <property type="entry name" value="Cystine-knot cytokines"/>
    <property type="match status" value="1"/>
</dbReference>
<evidence type="ECO:0000313" key="13">
    <source>
        <dbReference type="EMBL" id="OQR69214.1"/>
    </source>
</evidence>
<dbReference type="InterPro" id="IPR029034">
    <property type="entry name" value="Cystine-knot_cytokine"/>
</dbReference>
<keyword evidence="7" id="KW-1015">Disulfide bond</keyword>
<dbReference type="GO" id="GO:0005615">
    <property type="term" value="C:extracellular space"/>
    <property type="evidence" value="ECO:0007669"/>
    <property type="project" value="UniProtKB-KW"/>
</dbReference>
<dbReference type="Gene3D" id="2.10.90.10">
    <property type="entry name" value="Cystine-knot cytokines"/>
    <property type="match status" value="1"/>
</dbReference>
<dbReference type="InterPro" id="IPR017948">
    <property type="entry name" value="TGFb_CS"/>
</dbReference>
<feature type="compositionally biased region" description="Low complexity" evidence="10">
    <location>
        <begin position="236"/>
        <end position="248"/>
    </location>
</feature>
<evidence type="ECO:0000256" key="8">
    <source>
        <dbReference type="ARBA" id="ARBA00023180"/>
    </source>
</evidence>
<feature type="signal peptide" evidence="11">
    <location>
        <begin position="1"/>
        <end position="20"/>
    </location>
</feature>
<sequence length="518" mass="56964">MFLLYADVLVLVCLVGLARAGFYADNGLDRTISYRSLPTQEKREMENEILNLLGLDHRPKPKIHQTSNSAPKYLIDLYNQLDPENDDRNASFRDVDFIVSFVNHHNNEDDELSIEPKLRFDKTRSVPVDLTPQDRVEGVTSTMPPHSTAPSSTSGTTTAATAAAKTAAATAATTAAATAATTTAATAAATESTTSTSEKTAREHDQSTAESAVVNNEQTLSVSGELSSVRHRVTVEQQQQQSSSSESSVVDGLTSQTSARKTRSIRPSLDYADEFSFFEQPFEVQVFCMRHGNFLGDIALEAVANYTVDANETGWIRLNATNPLLSWVAFPGENFGLVVRLIDPESGLQLSPSQVGLVMGGTGEFAPFMAAFMKESSGAKRRPTRASEKSRREKPPVSYIGDDVPSYEIRHHFSRRNFCQKRTLYVSFRDLGWQDWIIAPDGYSAFYCDGECSFPLNMNATNHAIVQTLVHLVSPNRAPTACCAPTKLAPIMVLYFDDNSNVILKKYKNMVVRSCGCH</sequence>
<dbReference type="SMART" id="SM00204">
    <property type="entry name" value="TGFB"/>
    <property type="match status" value="1"/>
</dbReference>
<dbReference type="GO" id="GO:0032502">
    <property type="term" value="P:developmental process"/>
    <property type="evidence" value="ECO:0007669"/>
    <property type="project" value="UniProtKB-ARBA"/>
</dbReference>
<comment type="caution">
    <text evidence="13">The sequence shown here is derived from an EMBL/GenBank/DDBJ whole genome shotgun (WGS) entry which is preliminary data.</text>
</comment>
<dbReference type="CDD" id="cd13761">
    <property type="entry name" value="TGF_beta_BMP5_like"/>
    <property type="match status" value="1"/>
</dbReference>
<evidence type="ECO:0000259" key="12">
    <source>
        <dbReference type="PROSITE" id="PS51362"/>
    </source>
</evidence>
<comment type="subcellular location">
    <subcellularLocation>
        <location evidence="1">Secreted</location>
    </subcellularLocation>
</comment>
<keyword evidence="3" id="KW-0202">Cytokine</keyword>
<evidence type="ECO:0000256" key="5">
    <source>
        <dbReference type="ARBA" id="ARBA00022729"/>
    </source>
</evidence>
<dbReference type="PROSITE" id="PS51362">
    <property type="entry name" value="TGF_BETA_2"/>
    <property type="match status" value="1"/>
</dbReference>
<feature type="region of interest" description="Disordered" evidence="10">
    <location>
        <begin position="376"/>
        <end position="397"/>
    </location>
</feature>
<dbReference type="GO" id="GO:0005125">
    <property type="term" value="F:cytokine activity"/>
    <property type="evidence" value="ECO:0007669"/>
    <property type="project" value="UniProtKB-KW"/>
</dbReference>
<proteinExistence type="inferred from homology"/>
<accession>A0A1V9X6T6</accession>
<dbReference type="Pfam" id="PF00688">
    <property type="entry name" value="TGFb_propeptide"/>
    <property type="match status" value="2"/>
</dbReference>
<organism evidence="13 14">
    <name type="scientific">Tropilaelaps mercedesae</name>
    <dbReference type="NCBI Taxonomy" id="418985"/>
    <lineage>
        <taxon>Eukaryota</taxon>
        <taxon>Metazoa</taxon>
        <taxon>Ecdysozoa</taxon>
        <taxon>Arthropoda</taxon>
        <taxon>Chelicerata</taxon>
        <taxon>Arachnida</taxon>
        <taxon>Acari</taxon>
        <taxon>Parasitiformes</taxon>
        <taxon>Mesostigmata</taxon>
        <taxon>Gamasina</taxon>
        <taxon>Dermanyssoidea</taxon>
        <taxon>Laelapidae</taxon>
        <taxon>Tropilaelaps</taxon>
    </lineage>
</organism>
<dbReference type="GO" id="GO:0008083">
    <property type="term" value="F:growth factor activity"/>
    <property type="evidence" value="ECO:0007669"/>
    <property type="project" value="UniProtKB-KW"/>
</dbReference>
<dbReference type="Gene3D" id="2.60.120.970">
    <property type="match status" value="2"/>
</dbReference>
<feature type="compositionally biased region" description="Low complexity" evidence="10">
    <location>
        <begin position="185"/>
        <end position="198"/>
    </location>
</feature>
<dbReference type="EMBL" id="MNPL01021818">
    <property type="protein sequence ID" value="OQR69214.1"/>
    <property type="molecule type" value="Genomic_DNA"/>
</dbReference>
<reference evidence="13 14" key="1">
    <citation type="journal article" date="2017" name="Gigascience">
        <title>Draft genome of the honey bee ectoparasitic mite, Tropilaelaps mercedesae, is shaped by the parasitic life history.</title>
        <authorList>
            <person name="Dong X."/>
            <person name="Armstrong S.D."/>
            <person name="Xia D."/>
            <person name="Makepeace B.L."/>
            <person name="Darby A.C."/>
            <person name="Kadowaki T."/>
        </authorList>
    </citation>
    <scope>NUCLEOTIDE SEQUENCE [LARGE SCALE GENOMIC DNA]</scope>
    <source>
        <strain evidence="13">Wuxi-XJTLU</strain>
    </source>
</reference>
<dbReference type="PROSITE" id="PS00250">
    <property type="entry name" value="TGF_BETA_1"/>
    <property type="match status" value="1"/>
</dbReference>
<evidence type="ECO:0000256" key="6">
    <source>
        <dbReference type="ARBA" id="ARBA00023030"/>
    </source>
</evidence>
<feature type="domain" description="TGF-beta family profile" evidence="12">
    <location>
        <begin position="391"/>
        <end position="518"/>
    </location>
</feature>
<dbReference type="FunCoup" id="A0A1V9X6T6">
    <property type="interactions" value="89"/>
</dbReference>
<keyword evidence="4" id="KW-0964">Secreted</keyword>
<feature type="compositionally biased region" description="Low complexity" evidence="10">
    <location>
        <begin position="148"/>
        <end position="158"/>
    </location>
</feature>
<keyword evidence="5 11" id="KW-0732">Signal</keyword>
<evidence type="ECO:0000313" key="14">
    <source>
        <dbReference type="Proteomes" id="UP000192247"/>
    </source>
</evidence>
<name>A0A1V9X6T6_9ACAR</name>
<dbReference type="PANTHER" id="PTHR11848:SF310">
    <property type="entry name" value="PROTEIN 60A-RELATED"/>
    <property type="match status" value="1"/>
</dbReference>
<keyword evidence="6 9" id="KW-0339">Growth factor</keyword>
<dbReference type="InParanoid" id="A0A1V9X6T6"/>
<dbReference type="STRING" id="418985.A0A1V9X6T6"/>
<evidence type="ECO:0000256" key="4">
    <source>
        <dbReference type="ARBA" id="ARBA00022525"/>
    </source>
</evidence>
<dbReference type="InterPro" id="IPR001839">
    <property type="entry name" value="TGF-b_C"/>
</dbReference>
<keyword evidence="8" id="KW-0325">Glycoprotein</keyword>
<dbReference type="Pfam" id="PF00019">
    <property type="entry name" value="TGF_beta"/>
    <property type="match status" value="1"/>
</dbReference>
<dbReference type="FunFam" id="2.10.90.10:FF:000003">
    <property type="entry name" value="Bone morphogenetic protein 5"/>
    <property type="match status" value="1"/>
</dbReference>
<feature type="region of interest" description="Disordered" evidence="10">
    <location>
        <begin position="125"/>
        <end position="158"/>
    </location>
</feature>
<feature type="compositionally biased region" description="Basic and acidic residues" evidence="10">
    <location>
        <begin position="385"/>
        <end position="395"/>
    </location>
</feature>
<comment type="similarity">
    <text evidence="2 9">Belongs to the TGF-beta family.</text>
</comment>
<evidence type="ECO:0000256" key="9">
    <source>
        <dbReference type="RuleBase" id="RU000354"/>
    </source>
</evidence>
<dbReference type="OrthoDB" id="5987191at2759"/>
<evidence type="ECO:0000256" key="2">
    <source>
        <dbReference type="ARBA" id="ARBA00006656"/>
    </source>
</evidence>
<feature type="chain" id="PRO_5010724375" evidence="11">
    <location>
        <begin position="21"/>
        <end position="518"/>
    </location>
</feature>
<dbReference type="PANTHER" id="PTHR11848">
    <property type="entry name" value="TGF-BETA FAMILY"/>
    <property type="match status" value="1"/>
</dbReference>
<feature type="region of interest" description="Disordered" evidence="10">
    <location>
        <begin position="185"/>
        <end position="263"/>
    </location>
</feature>
<evidence type="ECO:0000256" key="11">
    <source>
        <dbReference type="SAM" id="SignalP"/>
    </source>
</evidence>
<feature type="compositionally biased region" description="Polar residues" evidence="10">
    <location>
        <begin position="208"/>
        <end position="226"/>
    </location>
</feature>
<evidence type="ECO:0000256" key="3">
    <source>
        <dbReference type="ARBA" id="ARBA00022514"/>
    </source>
</evidence>